<gene>
    <name evidence="1" type="ordered locus">F7308_0896</name>
</gene>
<accession>A0ABM5M9E0</accession>
<evidence type="ECO:0008006" key="3">
    <source>
        <dbReference type="Google" id="ProtNLM"/>
    </source>
</evidence>
<evidence type="ECO:0000313" key="1">
    <source>
        <dbReference type="EMBL" id="AEI35823.1"/>
    </source>
</evidence>
<sequence length="283" mass="33854">MGNKSKYQSQEPPKGFDLGYYQELYKTLKTPKDWAVAIYVRQLIYLGWFKFFDRSKKITQANFFSKINNLHINMINKFINNHENFVYHLAECNDDLLKPISYLNKLEVLHESFDIINEYKQKKATPIEFTDDLLENIEDCLGVDYLIDTKYDLNNHLKTIELDKVYFIAVKANLSAPKNLLMKEFEKLIDEVHKSDLYKDRATIKKPFSATYEQELKKLLPLVDMMLFNQHFNYAMTASQYSRFIYPYYAYSDNYIRDFIKRIKITILTSEYLLWLYQNNVDL</sequence>
<evidence type="ECO:0000313" key="2">
    <source>
        <dbReference type="Proteomes" id="UP000000490"/>
    </source>
</evidence>
<organism evidence="1 2">
    <name type="scientific">Francisella salina</name>
    <dbReference type="NCBI Taxonomy" id="573569"/>
    <lineage>
        <taxon>Bacteria</taxon>
        <taxon>Pseudomonadati</taxon>
        <taxon>Pseudomonadota</taxon>
        <taxon>Gammaproteobacteria</taxon>
        <taxon>Thiotrichales</taxon>
        <taxon>Francisellaceae</taxon>
        <taxon>Francisella</taxon>
    </lineage>
</organism>
<protein>
    <recommendedName>
        <fullName evidence="3">DUF4435 domain-containing protein</fullName>
    </recommendedName>
</protein>
<name>A0ABM5M9E0_FRAST</name>
<dbReference type="Proteomes" id="UP000000490">
    <property type="component" value="Chromosome"/>
</dbReference>
<dbReference type="RefSeq" id="WP_013922661.1">
    <property type="nucleotide sequence ID" value="NC_015696.1"/>
</dbReference>
<keyword evidence="2" id="KW-1185">Reference proteome</keyword>
<dbReference type="EMBL" id="CP002872">
    <property type="protein sequence ID" value="AEI35823.1"/>
    <property type="molecule type" value="Genomic_DNA"/>
</dbReference>
<proteinExistence type="predicted"/>
<reference evidence="1" key="1">
    <citation type="submission" date="2011-05" db="EMBL/GenBank/DDBJ databases">
        <authorList>
            <person name="Kuske C.R."/>
            <person name="Challacombe J.F."/>
            <person name="Siddaramappa S."/>
            <person name="Petersen J.M."/>
            <person name="Bruce D.C."/>
        </authorList>
    </citation>
    <scope>NUCLEOTIDE SEQUENCE</scope>
    <source>
        <strain evidence="1">TX077308</strain>
    </source>
</reference>